<name>A0A8H7PRK0_MORIS</name>
<dbReference type="Proteomes" id="UP000654370">
    <property type="component" value="Unassembled WGS sequence"/>
</dbReference>
<proteinExistence type="predicted"/>
<evidence type="ECO:0000313" key="1">
    <source>
        <dbReference type="EMBL" id="KAG2178811.1"/>
    </source>
</evidence>
<dbReference type="EMBL" id="JAEPQZ010000007">
    <property type="protein sequence ID" value="KAG2178811.1"/>
    <property type="molecule type" value="Genomic_DNA"/>
</dbReference>
<dbReference type="AlphaFoldDB" id="A0A8H7PRK0"/>
<accession>A0A8H7PRK0</accession>
<evidence type="ECO:0000313" key="2">
    <source>
        <dbReference type="Proteomes" id="UP000654370"/>
    </source>
</evidence>
<keyword evidence="2" id="KW-1185">Reference proteome</keyword>
<reference evidence="1" key="1">
    <citation type="submission" date="2020-12" db="EMBL/GenBank/DDBJ databases">
        <title>Metabolic potential, ecology and presence of endohyphal bacteria is reflected in genomic diversity of Mucoromycotina.</title>
        <authorList>
            <person name="Muszewska A."/>
            <person name="Okrasinska A."/>
            <person name="Steczkiewicz K."/>
            <person name="Drgas O."/>
            <person name="Orlowska M."/>
            <person name="Perlinska-Lenart U."/>
            <person name="Aleksandrzak-Piekarczyk T."/>
            <person name="Szatraj K."/>
            <person name="Zielenkiewicz U."/>
            <person name="Pilsyk S."/>
            <person name="Malc E."/>
            <person name="Mieczkowski P."/>
            <person name="Kruszewska J.S."/>
            <person name="Biernat P."/>
            <person name="Pawlowska J."/>
        </authorList>
    </citation>
    <scope>NUCLEOTIDE SEQUENCE</scope>
    <source>
        <strain evidence="1">WA0000067209</strain>
    </source>
</reference>
<sequence>MKRPFSRLQEENSAVQIVECCSALPRLDEELQKRVEEVLECVRPGKSDTATKIMRLGIQLYCRHTHISVNLAVFSILLNSMLMATKNWNGKLMIKTRWSNVNSYKCCLVSCVSLVVDPDYWHCHVGHLDNGQYPMEFVVALKY</sequence>
<gene>
    <name evidence="1" type="ORF">INT43_001657</name>
</gene>
<comment type="caution">
    <text evidence="1">The sequence shown here is derived from an EMBL/GenBank/DDBJ whole genome shotgun (WGS) entry which is preliminary data.</text>
</comment>
<protein>
    <submittedName>
        <fullName evidence="1">Uncharacterized protein</fullName>
    </submittedName>
</protein>
<organism evidence="1 2">
    <name type="scientific">Mortierella isabellina</name>
    <name type="common">Filamentous fungus</name>
    <name type="synonym">Umbelopsis isabellina</name>
    <dbReference type="NCBI Taxonomy" id="91625"/>
    <lineage>
        <taxon>Eukaryota</taxon>
        <taxon>Fungi</taxon>
        <taxon>Fungi incertae sedis</taxon>
        <taxon>Mucoromycota</taxon>
        <taxon>Mucoromycotina</taxon>
        <taxon>Umbelopsidomycetes</taxon>
        <taxon>Umbelopsidales</taxon>
        <taxon>Umbelopsidaceae</taxon>
        <taxon>Umbelopsis</taxon>
    </lineage>
</organism>